<reference evidence="1" key="1">
    <citation type="submission" date="2021-02" db="EMBL/GenBank/DDBJ databases">
        <authorList>
            <consortium name="DOE Joint Genome Institute"/>
            <person name="Ahrendt S."/>
            <person name="Looney B.P."/>
            <person name="Miyauchi S."/>
            <person name="Morin E."/>
            <person name="Drula E."/>
            <person name="Courty P.E."/>
            <person name="Chicoki N."/>
            <person name="Fauchery L."/>
            <person name="Kohler A."/>
            <person name="Kuo A."/>
            <person name="Labutti K."/>
            <person name="Pangilinan J."/>
            <person name="Lipzen A."/>
            <person name="Riley R."/>
            <person name="Andreopoulos W."/>
            <person name="He G."/>
            <person name="Johnson J."/>
            <person name="Barry K.W."/>
            <person name="Grigoriev I.V."/>
            <person name="Nagy L."/>
            <person name="Hibbett D."/>
            <person name="Henrissat B."/>
            <person name="Matheny P.B."/>
            <person name="Labbe J."/>
            <person name="Martin F."/>
        </authorList>
    </citation>
    <scope>NUCLEOTIDE SEQUENCE</scope>
    <source>
        <strain evidence="1">FP105234-sp</strain>
    </source>
</reference>
<evidence type="ECO:0000313" key="2">
    <source>
        <dbReference type="Proteomes" id="UP000814033"/>
    </source>
</evidence>
<accession>A0ACB8RG11</accession>
<name>A0ACB8RG11_9AGAM</name>
<gene>
    <name evidence="1" type="ORF">FA95DRAFT_514970</name>
</gene>
<dbReference type="EMBL" id="MU276045">
    <property type="protein sequence ID" value="KAI0042850.1"/>
    <property type="molecule type" value="Genomic_DNA"/>
</dbReference>
<reference evidence="1" key="2">
    <citation type="journal article" date="2022" name="New Phytol.">
        <title>Evolutionary transition to the ectomycorrhizal habit in the genomes of a hyperdiverse lineage of mushroom-forming fungi.</title>
        <authorList>
            <person name="Looney B."/>
            <person name="Miyauchi S."/>
            <person name="Morin E."/>
            <person name="Drula E."/>
            <person name="Courty P.E."/>
            <person name="Kohler A."/>
            <person name="Kuo A."/>
            <person name="LaButti K."/>
            <person name="Pangilinan J."/>
            <person name="Lipzen A."/>
            <person name="Riley R."/>
            <person name="Andreopoulos W."/>
            <person name="He G."/>
            <person name="Johnson J."/>
            <person name="Nolan M."/>
            <person name="Tritt A."/>
            <person name="Barry K.W."/>
            <person name="Grigoriev I.V."/>
            <person name="Nagy L.G."/>
            <person name="Hibbett D."/>
            <person name="Henrissat B."/>
            <person name="Matheny P.B."/>
            <person name="Labbe J."/>
            <person name="Martin F.M."/>
        </authorList>
    </citation>
    <scope>NUCLEOTIDE SEQUENCE</scope>
    <source>
        <strain evidence="1">FP105234-sp</strain>
    </source>
</reference>
<protein>
    <submittedName>
        <fullName evidence="1">Uncharacterized protein</fullName>
    </submittedName>
</protein>
<organism evidence="1 2">
    <name type="scientific">Auriscalpium vulgare</name>
    <dbReference type="NCBI Taxonomy" id="40419"/>
    <lineage>
        <taxon>Eukaryota</taxon>
        <taxon>Fungi</taxon>
        <taxon>Dikarya</taxon>
        <taxon>Basidiomycota</taxon>
        <taxon>Agaricomycotina</taxon>
        <taxon>Agaricomycetes</taxon>
        <taxon>Russulales</taxon>
        <taxon>Auriscalpiaceae</taxon>
        <taxon>Auriscalpium</taxon>
    </lineage>
</organism>
<proteinExistence type="predicted"/>
<sequence length="289" mass="31670">MMRSQRDGAEARRTLTQRPAHYHIHSVQQISSADRTHLMSTVVDTRMLRSVQTKGRNGAARKSGESDPRAAAGAWYTPRGRPALFCTRTVLPSLFRDAKGCRPKLFLAWSVSQEERKMVRPRPAGPAVIHHPLSSLSLPSRCAELISQLTQRLSAVESAVALMQRRADMETRCQCDLGPKTSLLCNLVRSCLIGSPIGIREYIRIVRPRQPDPAVNPLTGSPPDFIEVALLAYVQLDSAKQAPGPTRTVTTSSVPDSPPDDLPDDPRIDVGASEPRSESTAAKRTLPPC</sequence>
<evidence type="ECO:0000313" key="1">
    <source>
        <dbReference type="EMBL" id="KAI0042850.1"/>
    </source>
</evidence>
<dbReference type="Proteomes" id="UP000814033">
    <property type="component" value="Unassembled WGS sequence"/>
</dbReference>
<keyword evidence="2" id="KW-1185">Reference proteome</keyword>
<comment type="caution">
    <text evidence="1">The sequence shown here is derived from an EMBL/GenBank/DDBJ whole genome shotgun (WGS) entry which is preliminary data.</text>
</comment>